<dbReference type="Pfam" id="PF11760">
    <property type="entry name" value="CbiG_N"/>
    <property type="match status" value="1"/>
</dbReference>
<dbReference type="Pfam" id="PF01890">
    <property type="entry name" value="CbiG_C"/>
    <property type="match status" value="1"/>
</dbReference>
<dbReference type="InterPro" id="IPR021744">
    <property type="entry name" value="CbiG_N"/>
</dbReference>
<dbReference type="CDD" id="cd11641">
    <property type="entry name" value="Precorrin-4_C11-MT"/>
    <property type="match status" value="1"/>
</dbReference>
<proteinExistence type="inferred from homology"/>
<dbReference type="InterPro" id="IPR035996">
    <property type="entry name" value="4pyrrol_Methylase_sf"/>
</dbReference>
<dbReference type="InterPro" id="IPR021745">
    <property type="entry name" value="CbiG_mid"/>
</dbReference>
<dbReference type="InterPro" id="IPR003043">
    <property type="entry name" value="Uropor_MeTrfase_CS"/>
</dbReference>
<dbReference type="EMBL" id="FQVH01000011">
    <property type="protein sequence ID" value="SHF07065.1"/>
    <property type="molecule type" value="Genomic_DNA"/>
</dbReference>
<comment type="similarity">
    <text evidence="2 6">Belongs to the precorrin methyltransferase family.</text>
</comment>
<dbReference type="InterPro" id="IPR052553">
    <property type="entry name" value="CbiG_hydrolase"/>
</dbReference>
<evidence type="ECO:0000313" key="11">
    <source>
        <dbReference type="EMBL" id="SHF07065.1"/>
    </source>
</evidence>
<reference evidence="11 12" key="1">
    <citation type="submission" date="2016-11" db="EMBL/GenBank/DDBJ databases">
        <authorList>
            <person name="Jaros S."/>
            <person name="Januszkiewicz K."/>
            <person name="Wedrychowicz H."/>
        </authorList>
    </citation>
    <scope>NUCLEOTIDE SEQUENCE [LARGE SCALE GENOMIC DNA]</scope>
    <source>
        <strain evidence="11 12">DSM 17918</strain>
    </source>
</reference>
<comment type="pathway">
    <text evidence="1">Cofactor biosynthesis; adenosylcobalamin biosynthesis.</text>
</comment>
<dbReference type="UniPathway" id="UPA00148"/>
<sequence>MVIYAGSLVNPEILRYTRAEAKIYDSSSMTLEEIIEVMKDADAKGWDVARIHTGDPTIYGAIREQMRLLDHYGIAYQVIPGVSSFTAAAAALKKELTLPEIAQTVILTRAEGRTPVPPGEKLSELAKHGATMAIFLSVHDIYNVVDQLKSGYPEDTPVAVVYKASWPDEMIIEGTLSDIAHKVVDAGIKKTAMILVGRFLGDAFQNSRLYDKTFSHGYRDGINTFLNGKEAYGKKNRLAVIALTKGGCEMARILGKKLNCDIYVNEKFAEDGEMVIKGDFRDFVHGIFEKYDGFVFIMAMGIVVRAISGIVKDKRVDPAVVVMDEKGRFAISLLSGHIGGANELARQVADVIGAQPVITTATDINGYTAVDVLAKRHGLYIDNFKDLVAVNSAIVNDEPIAFICDGNMLKLIKSDDIKLPPSAFVVNMDDGSLRIPEGIKACVYITDKVVDCVFPHVILRPKDIYIGIGCKRGIPSGKIIDFIERAFEELALSPHSIAQIASGEMKKDEKGLYGAAEHFSVPISFLEKRKIADVENRFPVSEFVRETVGVGSVARPCAYIISDGGKELGYYSGDGITLAVYKKP</sequence>
<dbReference type="NCBIfam" id="TIGR01465">
    <property type="entry name" value="cobM_cbiF"/>
    <property type="match status" value="1"/>
</dbReference>
<feature type="domain" description="Tetrapyrrole methylase" evidence="7">
    <location>
        <begin position="2"/>
        <end position="179"/>
    </location>
</feature>
<evidence type="ECO:0000256" key="2">
    <source>
        <dbReference type="ARBA" id="ARBA00005879"/>
    </source>
</evidence>
<dbReference type="GO" id="GO:0046026">
    <property type="term" value="F:precorrin-4 C11-methyltransferase activity"/>
    <property type="evidence" value="ECO:0007669"/>
    <property type="project" value="InterPro"/>
</dbReference>
<gene>
    <name evidence="11" type="ORF">SAMN02746089_01243</name>
</gene>
<dbReference type="InterPro" id="IPR038029">
    <property type="entry name" value="GbiG_N_sf"/>
</dbReference>
<organism evidence="11 12">
    <name type="scientific">Caldanaerobius fijiensis DSM 17918</name>
    <dbReference type="NCBI Taxonomy" id="1121256"/>
    <lineage>
        <taxon>Bacteria</taxon>
        <taxon>Bacillati</taxon>
        <taxon>Bacillota</taxon>
        <taxon>Clostridia</taxon>
        <taxon>Thermoanaerobacterales</taxon>
        <taxon>Thermoanaerobacteraceae</taxon>
        <taxon>Caldanaerobius</taxon>
    </lineage>
</organism>
<dbReference type="Pfam" id="PF11761">
    <property type="entry name" value="CbiG_mid"/>
    <property type="match status" value="1"/>
</dbReference>
<feature type="domain" description="CobE/GbiG C-terminal" evidence="8">
    <location>
        <begin position="464"/>
        <end position="580"/>
    </location>
</feature>
<dbReference type="InterPro" id="IPR002750">
    <property type="entry name" value="CobE/GbiG_C"/>
</dbReference>
<evidence type="ECO:0000256" key="6">
    <source>
        <dbReference type="RuleBase" id="RU003960"/>
    </source>
</evidence>
<evidence type="ECO:0000313" key="12">
    <source>
        <dbReference type="Proteomes" id="UP000184088"/>
    </source>
</evidence>
<accession>A0A1M4YMM3</accession>
<dbReference type="STRING" id="1121256.SAMN02746089_01243"/>
<dbReference type="InterPro" id="IPR014777">
    <property type="entry name" value="4pyrrole_Mease_sub1"/>
</dbReference>
<dbReference type="AlphaFoldDB" id="A0A1M4YMM3"/>
<dbReference type="InterPro" id="IPR036518">
    <property type="entry name" value="CobE/GbiG_C_sf"/>
</dbReference>
<dbReference type="SUPFAM" id="SSF53790">
    <property type="entry name" value="Tetrapyrrole methylase"/>
    <property type="match status" value="1"/>
</dbReference>
<dbReference type="Gene3D" id="3.40.50.11220">
    <property type="match status" value="1"/>
</dbReference>
<dbReference type="Gene3D" id="3.30.420.180">
    <property type="entry name" value="CobE/GbiG C-terminal domain"/>
    <property type="match status" value="1"/>
</dbReference>
<evidence type="ECO:0000256" key="5">
    <source>
        <dbReference type="ARBA" id="ARBA00022691"/>
    </source>
</evidence>
<keyword evidence="12" id="KW-1185">Reference proteome</keyword>
<dbReference type="PROSITE" id="PS00840">
    <property type="entry name" value="SUMT_2"/>
    <property type="match status" value="1"/>
</dbReference>
<evidence type="ECO:0000256" key="3">
    <source>
        <dbReference type="ARBA" id="ARBA00022603"/>
    </source>
</evidence>
<dbReference type="Proteomes" id="UP000184088">
    <property type="component" value="Unassembled WGS sequence"/>
</dbReference>
<feature type="domain" description="Cobalamin synthesis G N-terminal" evidence="9">
    <location>
        <begin position="283"/>
        <end position="363"/>
    </location>
</feature>
<evidence type="ECO:0000259" key="7">
    <source>
        <dbReference type="Pfam" id="PF00590"/>
    </source>
</evidence>
<evidence type="ECO:0000256" key="1">
    <source>
        <dbReference type="ARBA" id="ARBA00004953"/>
    </source>
</evidence>
<name>A0A1M4YMM3_9THEO</name>
<dbReference type="PANTHER" id="PTHR37477">
    <property type="entry name" value="COBALT-PRECORRIN-5A HYDROLASE"/>
    <property type="match status" value="1"/>
</dbReference>
<evidence type="ECO:0000256" key="4">
    <source>
        <dbReference type="ARBA" id="ARBA00022679"/>
    </source>
</evidence>
<feature type="domain" description="Cobalamin biosynthesis central region" evidence="10">
    <location>
        <begin position="369"/>
        <end position="461"/>
    </location>
</feature>
<dbReference type="SUPFAM" id="SSF159664">
    <property type="entry name" value="CobE/GbiG C-terminal domain-like"/>
    <property type="match status" value="1"/>
</dbReference>
<dbReference type="InterPro" id="IPR014776">
    <property type="entry name" value="4pyrrole_Mease_sub2"/>
</dbReference>
<protein>
    <submittedName>
        <fullName evidence="11">Precorrin-4 C11-methyltransferase</fullName>
    </submittedName>
</protein>
<dbReference type="PANTHER" id="PTHR37477:SF1">
    <property type="entry name" value="COBALT-PRECORRIN-5A HYDROLASE"/>
    <property type="match status" value="1"/>
</dbReference>
<keyword evidence="5" id="KW-0949">S-adenosyl-L-methionine</keyword>
<dbReference type="GO" id="GO:0032259">
    <property type="term" value="P:methylation"/>
    <property type="evidence" value="ECO:0007669"/>
    <property type="project" value="UniProtKB-KW"/>
</dbReference>
<evidence type="ECO:0000259" key="9">
    <source>
        <dbReference type="Pfam" id="PF11760"/>
    </source>
</evidence>
<evidence type="ECO:0000259" key="8">
    <source>
        <dbReference type="Pfam" id="PF01890"/>
    </source>
</evidence>
<dbReference type="Gene3D" id="3.30.950.10">
    <property type="entry name" value="Methyltransferase, Cobalt-precorrin-4 Transmethylase, Domain 2"/>
    <property type="match status" value="1"/>
</dbReference>
<dbReference type="InterPro" id="IPR006362">
    <property type="entry name" value="Cbl_synth_CobM/CibF"/>
</dbReference>
<keyword evidence="4 6" id="KW-0808">Transferase</keyword>
<dbReference type="InterPro" id="IPR000878">
    <property type="entry name" value="4pyrrol_Mease"/>
</dbReference>
<evidence type="ECO:0000259" key="10">
    <source>
        <dbReference type="Pfam" id="PF11761"/>
    </source>
</evidence>
<dbReference type="NCBIfam" id="NF004466">
    <property type="entry name" value="PRK05788.1-4"/>
    <property type="match status" value="1"/>
</dbReference>
<dbReference type="Pfam" id="PF00590">
    <property type="entry name" value="TP_methylase"/>
    <property type="match status" value="1"/>
</dbReference>
<dbReference type="GO" id="GO:0009236">
    <property type="term" value="P:cobalamin biosynthetic process"/>
    <property type="evidence" value="ECO:0007669"/>
    <property type="project" value="UniProtKB-UniPathway"/>
</dbReference>
<dbReference type="SUPFAM" id="SSF159672">
    <property type="entry name" value="CbiG N-terminal domain-like"/>
    <property type="match status" value="1"/>
</dbReference>
<dbReference type="Gene3D" id="3.40.1010.10">
    <property type="entry name" value="Cobalt-precorrin-4 Transmethylase, Domain 1"/>
    <property type="match status" value="1"/>
</dbReference>
<keyword evidence="3 6" id="KW-0489">Methyltransferase</keyword>